<dbReference type="InterPro" id="IPR029058">
    <property type="entry name" value="AB_hydrolase_fold"/>
</dbReference>
<protein>
    <recommendedName>
        <fullName evidence="3">Serine hydrolase family protein</fullName>
    </recommendedName>
</protein>
<reference evidence="1 2" key="1">
    <citation type="submission" date="2018-04" db="EMBL/GenBank/DDBJ databases">
        <title>Genomic Encyclopedia of Archaeal and Bacterial Type Strains, Phase II (KMG-II): from individual species to whole genera.</title>
        <authorList>
            <person name="Goeker M."/>
        </authorList>
    </citation>
    <scope>NUCLEOTIDE SEQUENCE [LARGE SCALE GENOMIC DNA]</scope>
    <source>
        <strain evidence="1 2">DSM 23382</strain>
    </source>
</reference>
<dbReference type="InterPro" id="IPR010662">
    <property type="entry name" value="RBBP9/YdeN"/>
</dbReference>
<dbReference type="Proteomes" id="UP000244081">
    <property type="component" value="Unassembled WGS sequence"/>
</dbReference>
<evidence type="ECO:0008006" key="3">
    <source>
        <dbReference type="Google" id="ProtNLM"/>
    </source>
</evidence>
<dbReference type="GO" id="GO:0016787">
    <property type="term" value="F:hydrolase activity"/>
    <property type="evidence" value="ECO:0007669"/>
    <property type="project" value="InterPro"/>
</dbReference>
<dbReference type="RefSeq" id="WP_107991422.1">
    <property type="nucleotide sequence ID" value="NZ_QAYG01000010.1"/>
</dbReference>
<sequence length="184" mass="19835">MKAAEADILLIPGLGNSGPDHWQTRWEAKLSTARRVDMGDWNKPHRPQWTERLVRAVNAAEKPVVLVAHSLGVVTVAHAAPEFDKGKVAGAFLVAMSDVEDVSRMPAPVPGFAPIPREPLPFASVLVASRTDPYAPWTKAETIAHAWGSQFQDAGDAGHINAESGQGPWPEGLLSFAKFMSRLG</sequence>
<organism evidence="1 2">
    <name type="scientific">Breoghania corrubedonensis</name>
    <dbReference type="NCBI Taxonomy" id="665038"/>
    <lineage>
        <taxon>Bacteria</taxon>
        <taxon>Pseudomonadati</taxon>
        <taxon>Pseudomonadota</taxon>
        <taxon>Alphaproteobacteria</taxon>
        <taxon>Hyphomicrobiales</taxon>
        <taxon>Stappiaceae</taxon>
        <taxon>Breoghania</taxon>
    </lineage>
</organism>
<evidence type="ECO:0000313" key="1">
    <source>
        <dbReference type="EMBL" id="PTW57533.1"/>
    </source>
</evidence>
<dbReference type="OrthoDB" id="9804993at2"/>
<proteinExistence type="predicted"/>
<dbReference type="SUPFAM" id="SSF53474">
    <property type="entry name" value="alpha/beta-Hydrolases"/>
    <property type="match status" value="1"/>
</dbReference>
<accession>A0A2T5V1A0</accession>
<comment type="caution">
    <text evidence="1">The sequence shown here is derived from an EMBL/GenBank/DDBJ whole genome shotgun (WGS) entry which is preliminary data.</text>
</comment>
<name>A0A2T5V1A0_9HYPH</name>
<evidence type="ECO:0000313" key="2">
    <source>
        <dbReference type="Proteomes" id="UP000244081"/>
    </source>
</evidence>
<keyword evidence="2" id="KW-1185">Reference proteome</keyword>
<dbReference type="AlphaFoldDB" id="A0A2T5V1A0"/>
<dbReference type="Gene3D" id="3.40.50.1820">
    <property type="entry name" value="alpha/beta hydrolase"/>
    <property type="match status" value="1"/>
</dbReference>
<gene>
    <name evidence="1" type="ORF">C8N35_11012</name>
</gene>
<dbReference type="Pfam" id="PF06821">
    <property type="entry name" value="Ser_hydrolase"/>
    <property type="match status" value="1"/>
</dbReference>
<dbReference type="EMBL" id="QAYG01000010">
    <property type="protein sequence ID" value="PTW57533.1"/>
    <property type="molecule type" value="Genomic_DNA"/>
</dbReference>